<reference evidence="1 2" key="1">
    <citation type="journal article" date="2011" name="Science">
        <title>Drosophila microbiome modulates host developmental and metabolic homeostasis via insulin signaling.</title>
        <authorList>
            <person name="Shin S.C."/>
            <person name="Kim S.H."/>
            <person name="You H."/>
            <person name="Kim B."/>
            <person name="Kim A.C."/>
            <person name="Lee K.A."/>
            <person name="Yoon J.H."/>
            <person name="Ryu J.H."/>
            <person name="Lee W.J."/>
        </authorList>
    </citation>
    <scope>NUCLEOTIDE SEQUENCE [LARGE SCALE GENOMIC DNA]</scope>
    <source>
        <strain evidence="1 2">DM001</strain>
    </source>
</reference>
<name>F1YSA7_9PROT</name>
<dbReference type="EMBL" id="AEUP01000021">
    <property type="protein sequence ID" value="EGE48240.1"/>
    <property type="molecule type" value="Genomic_DNA"/>
</dbReference>
<proteinExistence type="predicted"/>
<dbReference type="Proteomes" id="UP000018454">
    <property type="component" value="Unassembled WGS sequence"/>
</dbReference>
<sequence length="243" mass="28432">MIPTDVLITLFIFPLIMCRYRTVRCCTDIKFFRTSPMTYDRFNNRMPHWLSEQFFRPAEIDHYARISRELLVTPTPQMLEFCDGAQEIVSRYNTDKTLWRLFRQKVTERHPDLPAWQQDVCINGHKISSMVELAVYRRLLLEAPATLNLRIQPFIRELDYKGQADFSLFCKGHPTLYIEVAGTVTSQGKSVSKAAENFRPGIEERLFRYVGVAPVEVIHVDEVCHVRVQTERVRHIIARARSV</sequence>
<protein>
    <submittedName>
        <fullName evidence="1">Uncharacterized protein</fullName>
    </submittedName>
</protein>
<gene>
    <name evidence="1" type="ORF">APO_0797</name>
</gene>
<evidence type="ECO:0000313" key="1">
    <source>
        <dbReference type="EMBL" id="EGE48240.1"/>
    </source>
</evidence>
<accession>F1YSA7</accession>
<evidence type="ECO:0000313" key="2">
    <source>
        <dbReference type="Proteomes" id="UP000018454"/>
    </source>
</evidence>
<dbReference type="AlphaFoldDB" id="F1YSA7"/>
<organism evidence="1 2">
    <name type="scientific">Acetobacter pomorum DM001</name>
    <dbReference type="NCBI Taxonomy" id="945681"/>
    <lineage>
        <taxon>Bacteria</taxon>
        <taxon>Pseudomonadati</taxon>
        <taxon>Pseudomonadota</taxon>
        <taxon>Alphaproteobacteria</taxon>
        <taxon>Acetobacterales</taxon>
        <taxon>Acetobacteraceae</taxon>
        <taxon>Acetobacter</taxon>
    </lineage>
</organism>
<comment type="caution">
    <text evidence="1">The sequence shown here is derived from an EMBL/GenBank/DDBJ whole genome shotgun (WGS) entry which is preliminary data.</text>
</comment>